<protein>
    <recommendedName>
        <fullName evidence="5">NADH dehydrogenase [ubiquinone] 1 subunit C1, mitochondrial</fullName>
    </recommendedName>
    <alternativeName>
        <fullName evidence="15">Complex I-KFYI</fullName>
    </alternativeName>
    <alternativeName>
        <fullName evidence="16">NADH-ubiquinone oxidoreductase KFYI subunit</fullName>
    </alternativeName>
</protein>
<evidence type="ECO:0000256" key="15">
    <source>
        <dbReference type="ARBA" id="ARBA00030166"/>
    </source>
</evidence>
<evidence type="ECO:0000256" key="4">
    <source>
        <dbReference type="ARBA" id="ARBA00011533"/>
    </source>
</evidence>
<evidence type="ECO:0000256" key="13">
    <source>
        <dbReference type="ARBA" id="ARBA00023128"/>
    </source>
</evidence>
<comment type="subunit">
    <text evidence="4">Complex I is composed of 45 different subunits.</text>
</comment>
<evidence type="ECO:0000256" key="5">
    <source>
        <dbReference type="ARBA" id="ARBA00016767"/>
    </source>
</evidence>
<reference evidence="17" key="3">
    <citation type="submission" date="2025-09" db="UniProtKB">
        <authorList>
            <consortium name="Ensembl"/>
        </authorList>
    </citation>
    <scope>IDENTIFICATION</scope>
</reference>
<dbReference type="GO" id="GO:0005743">
    <property type="term" value="C:mitochondrial inner membrane"/>
    <property type="evidence" value="ECO:0007669"/>
    <property type="project" value="UniProtKB-SubCell"/>
</dbReference>
<keyword evidence="10" id="KW-0809">Transit peptide</keyword>
<comment type="subcellular location">
    <subcellularLocation>
        <location evidence="2">Mitochondrion inner membrane</location>
        <topology evidence="2">Single-pass membrane protein</topology>
    </subcellularLocation>
</comment>
<dbReference type="OMA" id="NEHQAEY"/>
<dbReference type="GeneID" id="108424132"/>
<sequence>MPAGRLLLQTTALTKTISRNAFTAAKPDSSRPNMLRVGLAFGSTALLWALLFKQHSTDVQEYKTRNGLE</sequence>
<dbReference type="PANTHER" id="PTHR17097:SF0">
    <property type="entry name" value="NADH DEHYDROGENASE [UBIQUINONE] 1 SUBUNIT C1, MITOCHONDRIAL"/>
    <property type="match status" value="1"/>
</dbReference>
<evidence type="ECO:0000256" key="3">
    <source>
        <dbReference type="ARBA" id="ARBA00008713"/>
    </source>
</evidence>
<dbReference type="CTD" id="4717"/>
<evidence type="ECO:0000313" key="17">
    <source>
        <dbReference type="Ensembl" id="ENSPNAP00000022120.1"/>
    </source>
</evidence>
<evidence type="ECO:0000256" key="11">
    <source>
        <dbReference type="ARBA" id="ARBA00022982"/>
    </source>
</evidence>
<keyword evidence="9" id="KW-0999">Mitochondrion inner membrane</keyword>
<evidence type="ECO:0000256" key="14">
    <source>
        <dbReference type="ARBA" id="ARBA00023136"/>
    </source>
</evidence>
<dbReference type="InterPro" id="IPR026192">
    <property type="entry name" value="NDUFC1"/>
</dbReference>
<keyword evidence="7" id="KW-0679">Respiratory chain</keyword>
<evidence type="ECO:0000256" key="6">
    <source>
        <dbReference type="ARBA" id="ARBA00022448"/>
    </source>
</evidence>
<evidence type="ECO:0000256" key="9">
    <source>
        <dbReference type="ARBA" id="ARBA00022792"/>
    </source>
</evidence>
<keyword evidence="11" id="KW-0249">Electron transport</keyword>
<keyword evidence="12" id="KW-1133">Transmembrane helix</keyword>
<dbReference type="Pfam" id="PF15088">
    <property type="entry name" value="NADH_dh_m_C1"/>
    <property type="match status" value="1"/>
</dbReference>
<evidence type="ECO:0000313" key="18">
    <source>
        <dbReference type="Proteomes" id="UP001501920"/>
    </source>
</evidence>
<dbReference type="STRING" id="42514.ENSPNAP00000022120"/>
<evidence type="ECO:0000256" key="1">
    <source>
        <dbReference type="ARBA" id="ARBA00003195"/>
    </source>
</evidence>
<dbReference type="GO" id="GO:0045271">
    <property type="term" value="C:respiratory chain complex I"/>
    <property type="evidence" value="ECO:0007669"/>
    <property type="project" value="InterPro"/>
</dbReference>
<organism evidence="17 18">
    <name type="scientific">Pygocentrus nattereri</name>
    <name type="common">Red-bellied piranha</name>
    <dbReference type="NCBI Taxonomy" id="42514"/>
    <lineage>
        <taxon>Eukaryota</taxon>
        <taxon>Metazoa</taxon>
        <taxon>Chordata</taxon>
        <taxon>Craniata</taxon>
        <taxon>Vertebrata</taxon>
        <taxon>Euteleostomi</taxon>
        <taxon>Actinopterygii</taxon>
        <taxon>Neopterygii</taxon>
        <taxon>Teleostei</taxon>
        <taxon>Ostariophysi</taxon>
        <taxon>Characiformes</taxon>
        <taxon>Characoidei</taxon>
        <taxon>Pygocentrus</taxon>
    </lineage>
</organism>
<dbReference type="OrthoDB" id="9900059at2759"/>
<reference evidence="17" key="2">
    <citation type="submission" date="2025-08" db="UniProtKB">
        <authorList>
            <consortium name="Ensembl"/>
        </authorList>
    </citation>
    <scope>IDENTIFICATION</scope>
</reference>
<dbReference type="GeneTree" id="ENSGT00960000187553"/>
<evidence type="ECO:0000256" key="12">
    <source>
        <dbReference type="ARBA" id="ARBA00022989"/>
    </source>
</evidence>
<keyword evidence="14" id="KW-0472">Membrane</keyword>
<evidence type="ECO:0000256" key="2">
    <source>
        <dbReference type="ARBA" id="ARBA00004434"/>
    </source>
</evidence>
<dbReference type="RefSeq" id="XP_017547436.1">
    <property type="nucleotide sequence ID" value="XM_017691947.2"/>
</dbReference>
<comment type="similarity">
    <text evidence="3">Belongs to the complex I NDUFC1 subunit family.</text>
</comment>
<keyword evidence="8" id="KW-0812">Transmembrane</keyword>
<proteinExistence type="inferred from homology"/>
<keyword evidence="6" id="KW-0813">Transport</keyword>
<dbReference type="AlphaFoldDB" id="A0A3B4DF39"/>
<evidence type="ECO:0000256" key="16">
    <source>
        <dbReference type="ARBA" id="ARBA00032841"/>
    </source>
</evidence>
<dbReference type="PANTHER" id="PTHR17097">
    <property type="entry name" value="NADH-UBIQUINONE OXIDOREDUCTASE KFYI SUBUNIT"/>
    <property type="match status" value="1"/>
</dbReference>
<evidence type="ECO:0000256" key="10">
    <source>
        <dbReference type="ARBA" id="ARBA00022946"/>
    </source>
</evidence>
<reference evidence="17 18" key="1">
    <citation type="submission" date="2020-10" db="EMBL/GenBank/DDBJ databases">
        <title>Pygocentrus nattereri (red-bellied piranha) genome, fPygNat1, primary haplotype.</title>
        <authorList>
            <person name="Myers G."/>
            <person name="Meyer A."/>
            <person name="Karagic N."/>
            <person name="Pippel M."/>
            <person name="Winkler S."/>
            <person name="Tracey A."/>
            <person name="Wood J."/>
            <person name="Formenti G."/>
            <person name="Howe K."/>
            <person name="Fedrigo O."/>
            <person name="Jarvis E.D."/>
        </authorList>
    </citation>
    <scope>NUCLEOTIDE SEQUENCE [LARGE SCALE GENOMIC DNA]</scope>
</reference>
<keyword evidence="18" id="KW-1185">Reference proteome</keyword>
<dbReference type="Proteomes" id="UP001501920">
    <property type="component" value="Chromosome 8"/>
</dbReference>
<dbReference type="Ensembl" id="ENSPNAT00000041003.2">
    <property type="protein sequence ID" value="ENSPNAP00000022120.1"/>
    <property type="gene ID" value="ENSPNAG00000004579.2"/>
</dbReference>
<evidence type="ECO:0000256" key="7">
    <source>
        <dbReference type="ARBA" id="ARBA00022660"/>
    </source>
</evidence>
<name>A0A3B4DF39_PYGNA</name>
<evidence type="ECO:0000256" key="8">
    <source>
        <dbReference type="ARBA" id="ARBA00022692"/>
    </source>
</evidence>
<comment type="function">
    <text evidence="1">Accessory subunit of the mitochondrial membrane respiratory chain NADH dehydrogenase (Complex I), that is believed not to be involved in catalysis. Complex I functions in the transfer of electrons from NADH to the respiratory chain. The immediate electron acceptor for the enzyme is believed to be ubiquinone.</text>
</comment>
<accession>A0A3B4DF39</accession>
<keyword evidence="13" id="KW-0496">Mitochondrion</keyword>